<evidence type="ECO:0000259" key="14">
    <source>
        <dbReference type="PROSITE" id="PS50109"/>
    </source>
</evidence>
<dbReference type="OrthoDB" id="9806130at2"/>
<dbReference type="Gene3D" id="1.10.287.130">
    <property type="match status" value="1"/>
</dbReference>
<dbReference type="AlphaFoldDB" id="A0A370L586"/>
<dbReference type="InterPro" id="IPR005467">
    <property type="entry name" value="His_kinase_dom"/>
</dbReference>
<dbReference type="FunFam" id="3.40.50.300:FF:000483">
    <property type="entry name" value="Sensor histidine kinase KdpD"/>
    <property type="match status" value="1"/>
</dbReference>
<dbReference type="InterPro" id="IPR038318">
    <property type="entry name" value="KdpD_sf"/>
</dbReference>
<dbReference type="Gene3D" id="3.30.450.40">
    <property type="match status" value="1"/>
</dbReference>
<name>A0A370L586_9HYPH</name>
<dbReference type="GO" id="GO:0005886">
    <property type="term" value="C:plasma membrane"/>
    <property type="evidence" value="ECO:0007669"/>
    <property type="project" value="TreeGrafter"/>
</dbReference>
<comment type="subcellular location">
    <subcellularLocation>
        <location evidence="2">Membrane</location>
        <topology evidence="2">Multi-pass membrane protein</topology>
    </subcellularLocation>
</comment>
<evidence type="ECO:0000313" key="16">
    <source>
        <dbReference type="Proteomes" id="UP000255207"/>
    </source>
</evidence>
<evidence type="ECO:0000256" key="8">
    <source>
        <dbReference type="ARBA" id="ARBA00022777"/>
    </source>
</evidence>
<dbReference type="InterPro" id="IPR003852">
    <property type="entry name" value="Sig_transdc_His_kinase_KdpD_N"/>
</dbReference>
<keyword evidence="8 15" id="KW-0418">Kinase</keyword>
<dbReference type="Pfam" id="PF02702">
    <property type="entry name" value="KdpD"/>
    <property type="match status" value="1"/>
</dbReference>
<dbReference type="CDD" id="cd00082">
    <property type="entry name" value="HisKA"/>
    <property type="match status" value="1"/>
</dbReference>
<gene>
    <name evidence="15" type="ORF">DWE98_15205</name>
</gene>
<proteinExistence type="predicted"/>
<keyword evidence="5" id="KW-0808">Transferase</keyword>
<evidence type="ECO:0000256" key="10">
    <source>
        <dbReference type="ARBA" id="ARBA00022989"/>
    </source>
</evidence>
<dbReference type="RefSeq" id="WP_114830106.1">
    <property type="nucleotide sequence ID" value="NZ_QQTO01000007.1"/>
</dbReference>
<evidence type="ECO:0000256" key="1">
    <source>
        <dbReference type="ARBA" id="ARBA00000085"/>
    </source>
</evidence>
<feature type="transmembrane region" description="Helical" evidence="13">
    <location>
        <begin position="401"/>
        <end position="421"/>
    </location>
</feature>
<dbReference type="Gene3D" id="3.30.565.10">
    <property type="entry name" value="Histidine kinase-like ATPase, C-terminal domain"/>
    <property type="match status" value="1"/>
</dbReference>
<dbReference type="Pfam" id="PF13493">
    <property type="entry name" value="DUF4118"/>
    <property type="match status" value="1"/>
</dbReference>
<keyword evidence="6 13" id="KW-0812">Transmembrane</keyword>
<dbReference type="PRINTS" id="PR00344">
    <property type="entry name" value="BCTRLSENSOR"/>
</dbReference>
<evidence type="ECO:0000256" key="7">
    <source>
        <dbReference type="ARBA" id="ARBA00022741"/>
    </source>
</evidence>
<keyword evidence="11" id="KW-0902">Two-component regulatory system</keyword>
<dbReference type="EC" id="2.7.13.3" evidence="3"/>
<evidence type="ECO:0000256" key="9">
    <source>
        <dbReference type="ARBA" id="ARBA00022840"/>
    </source>
</evidence>
<accession>A0A370L586</accession>
<evidence type="ECO:0000256" key="3">
    <source>
        <dbReference type="ARBA" id="ARBA00012438"/>
    </source>
</evidence>
<evidence type="ECO:0000313" key="15">
    <source>
        <dbReference type="EMBL" id="RDJ24247.1"/>
    </source>
</evidence>
<keyword evidence="7" id="KW-0547">Nucleotide-binding</keyword>
<protein>
    <recommendedName>
        <fullName evidence="3">histidine kinase</fullName>
        <ecNumber evidence="3">2.7.13.3</ecNumber>
    </recommendedName>
</protein>
<dbReference type="SUPFAM" id="SSF55874">
    <property type="entry name" value="ATPase domain of HSP90 chaperone/DNA topoisomerase II/histidine kinase"/>
    <property type="match status" value="1"/>
</dbReference>
<evidence type="ECO:0000256" key="12">
    <source>
        <dbReference type="ARBA" id="ARBA00023136"/>
    </source>
</evidence>
<dbReference type="InterPro" id="IPR025201">
    <property type="entry name" value="KdpD_TM"/>
</dbReference>
<dbReference type="PROSITE" id="PS50109">
    <property type="entry name" value="HIS_KIN"/>
    <property type="match status" value="1"/>
</dbReference>
<evidence type="ECO:0000256" key="5">
    <source>
        <dbReference type="ARBA" id="ARBA00022679"/>
    </source>
</evidence>
<keyword evidence="16" id="KW-1185">Reference proteome</keyword>
<sequence>MTADETRFREEGRPDPDALLAQAGRKRGRLKIFLGMAPGVGKTFEMLTQGRRAQQEHGEVLVGVVETHGRRETEALLDGLEVMARRPIEHRGRILMEFDLDAALACKPRLLLVDEYAHSNAPGSRHPKRWQDVDELLAAGIDIWTTLNVQHLESLVDVIWKITGVRQRETVPDSVLSGADEIELIDITPTELRQRMAEGKVYLPETARLAADHFFKPENLTALRELALRRAAQTVDDQLSQAMKRAGVEGPWAAGERILVLIGPDAMANSLVRAGRRLSDMMMDAPWTVAYVERPNAAETGPARGRSLSEALKLAEQLGGANVVLTGDDLVATVLEYARRNNVTQIVVGKSHRKGWRAWFHKSLAPALLKEQSGAALHIITEVATGPGASSVPVMPAPRPVIAWGGHLASVALVAGAIFLGRLVESQVENANLAMLFMVSVLLAGLAFGLWPALTAAALAAVAYNFFFLQPLLSFWIGHPADVLTFLVFFAVAMTTGGLTGRIRDQAKATARRASAITALLAASRRLSGAARKEDAATILAEQLSAATAGKVVVFLPQGDEIVATAGAPELEVLSTADMTAARWTWTRGEPAGAGTGTLPNAAWSFRALQGVRSRSGVVGFEPKALSGAENERFALALLDQGAIALERAELAAAAVDAEALRRSDRLRSALLNSVSHDLRTPLATVLGSVTTLIDFGRSVEPAVRDDLLLSIREEAERLNRYVGDLLDMTRLEGGALVTRRDWTDVRDVIASAIARVSRRLGKRRILRDFPAELSMVRADPGLLEQVLVNILENAITYSEDGALIETAAYEDRGNVVISIEDEGRGIPTEELERVFEKFRRLEESIDRGGERGKGAGLGLAIAKGFVEAMGGRIAAASPIHDRPDGSKGGTRILISLRKEGTEARPTS</sequence>
<dbReference type="InterPro" id="IPR003661">
    <property type="entry name" value="HisK_dim/P_dom"/>
</dbReference>
<evidence type="ECO:0000256" key="13">
    <source>
        <dbReference type="SAM" id="Phobius"/>
    </source>
</evidence>
<dbReference type="InterPro" id="IPR052023">
    <property type="entry name" value="Histidine_kinase_KdpD"/>
</dbReference>
<dbReference type="SUPFAM" id="SSF52402">
    <property type="entry name" value="Adenine nucleotide alpha hydrolases-like"/>
    <property type="match status" value="1"/>
</dbReference>
<dbReference type="Pfam" id="PF02518">
    <property type="entry name" value="HATPase_c"/>
    <property type="match status" value="1"/>
</dbReference>
<feature type="transmembrane region" description="Helical" evidence="13">
    <location>
        <begin position="433"/>
        <end position="463"/>
    </location>
</feature>
<dbReference type="InterPro" id="IPR004358">
    <property type="entry name" value="Sig_transdc_His_kin-like_C"/>
</dbReference>
<dbReference type="Pfam" id="PF00512">
    <property type="entry name" value="HisKA"/>
    <property type="match status" value="1"/>
</dbReference>
<keyword evidence="12 13" id="KW-0472">Membrane</keyword>
<organism evidence="15 16">
    <name type="scientific">Bosea caraganae</name>
    <dbReference type="NCBI Taxonomy" id="2763117"/>
    <lineage>
        <taxon>Bacteria</taxon>
        <taxon>Pseudomonadati</taxon>
        <taxon>Pseudomonadota</taxon>
        <taxon>Alphaproteobacteria</taxon>
        <taxon>Hyphomicrobiales</taxon>
        <taxon>Boseaceae</taxon>
        <taxon>Bosea</taxon>
    </lineage>
</organism>
<dbReference type="CDD" id="cd00075">
    <property type="entry name" value="HATPase"/>
    <property type="match status" value="1"/>
</dbReference>
<dbReference type="GO" id="GO:0005737">
    <property type="term" value="C:cytoplasm"/>
    <property type="evidence" value="ECO:0007669"/>
    <property type="project" value="UniProtKB-ARBA"/>
</dbReference>
<feature type="domain" description="Histidine kinase" evidence="14">
    <location>
        <begin position="674"/>
        <end position="901"/>
    </location>
</feature>
<dbReference type="Proteomes" id="UP000255207">
    <property type="component" value="Unassembled WGS sequence"/>
</dbReference>
<dbReference type="Gene3D" id="3.40.50.300">
    <property type="entry name" value="P-loop containing nucleotide triphosphate hydrolases"/>
    <property type="match status" value="1"/>
</dbReference>
<dbReference type="GO" id="GO:0005524">
    <property type="term" value="F:ATP binding"/>
    <property type="evidence" value="ECO:0007669"/>
    <property type="project" value="UniProtKB-KW"/>
</dbReference>
<dbReference type="InterPro" id="IPR003594">
    <property type="entry name" value="HATPase_dom"/>
</dbReference>
<dbReference type="GO" id="GO:0000155">
    <property type="term" value="F:phosphorelay sensor kinase activity"/>
    <property type="evidence" value="ECO:0007669"/>
    <property type="project" value="InterPro"/>
</dbReference>
<evidence type="ECO:0000256" key="11">
    <source>
        <dbReference type="ARBA" id="ARBA00023012"/>
    </source>
</evidence>
<dbReference type="InterPro" id="IPR029016">
    <property type="entry name" value="GAF-like_dom_sf"/>
</dbReference>
<comment type="caution">
    <text evidence="15">The sequence shown here is derived from an EMBL/GenBank/DDBJ whole genome shotgun (WGS) entry which is preliminary data.</text>
</comment>
<dbReference type="SUPFAM" id="SSF47384">
    <property type="entry name" value="Homodimeric domain of signal transducing histidine kinase"/>
    <property type="match status" value="1"/>
</dbReference>
<dbReference type="SUPFAM" id="SSF52540">
    <property type="entry name" value="P-loop containing nucleoside triphosphate hydrolases"/>
    <property type="match status" value="1"/>
</dbReference>
<dbReference type="SMART" id="SM00387">
    <property type="entry name" value="HATPase_c"/>
    <property type="match status" value="1"/>
</dbReference>
<dbReference type="PANTHER" id="PTHR45569">
    <property type="entry name" value="SENSOR PROTEIN KDPD"/>
    <property type="match status" value="1"/>
</dbReference>
<keyword evidence="9" id="KW-0067">ATP-binding</keyword>
<dbReference type="InterPro" id="IPR036097">
    <property type="entry name" value="HisK_dim/P_sf"/>
</dbReference>
<feature type="transmembrane region" description="Helical" evidence="13">
    <location>
        <begin position="483"/>
        <end position="503"/>
    </location>
</feature>
<dbReference type="PANTHER" id="PTHR45569:SF1">
    <property type="entry name" value="SENSOR PROTEIN KDPD"/>
    <property type="match status" value="1"/>
</dbReference>
<dbReference type="SMART" id="SM00388">
    <property type="entry name" value="HisKA"/>
    <property type="match status" value="1"/>
</dbReference>
<keyword evidence="4" id="KW-0597">Phosphoprotein</keyword>
<keyword evidence="10 13" id="KW-1133">Transmembrane helix</keyword>
<evidence type="ECO:0000256" key="4">
    <source>
        <dbReference type="ARBA" id="ARBA00022553"/>
    </source>
</evidence>
<reference evidence="16" key="1">
    <citation type="submission" date="2018-07" db="EMBL/GenBank/DDBJ databases">
        <authorList>
            <person name="Safronova V.I."/>
            <person name="Chirak E.R."/>
            <person name="Sazanova A.L."/>
        </authorList>
    </citation>
    <scope>NUCLEOTIDE SEQUENCE [LARGE SCALE GENOMIC DNA]</scope>
    <source>
        <strain evidence="16">RCAM04685</strain>
    </source>
</reference>
<dbReference type="InterPro" id="IPR027417">
    <property type="entry name" value="P-loop_NTPase"/>
</dbReference>
<dbReference type="EMBL" id="QQTP01000007">
    <property type="protein sequence ID" value="RDJ24247.1"/>
    <property type="molecule type" value="Genomic_DNA"/>
</dbReference>
<dbReference type="Gene3D" id="1.20.120.620">
    <property type="entry name" value="Backbone structure of the membrane domain of e. Coli histidine kinase receptor kdpd"/>
    <property type="match status" value="1"/>
</dbReference>
<evidence type="ECO:0000256" key="2">
    <source>
        <dbReference type="ARBA" id="ARBA00004141"/>
    </source>
</evidence>
<evidence type="ECO:0000256" key="6">
    <source>
        <dbReference type="ARBA" id="ARBA00022692"/>
    </source>
</evidence>
<dbReference type="InterPro" id="IPR036890">
    <property type="entry name" value="HATPase_C_sf"/>
</dbReference>
<comment type="catalytic activity">
    <reaction evidence="1">
        <text>ATP + protein L-histidine = ADP + protein N-phospho-L-histidine.</text>
        <dbReference type="EC" id="2.7.13.3"/>
    </reaction>
</comment>